<dbReference type="GO" id="GO:0030246">
    <property type="term" value="F:carbohydrate binding"/>
    <property type="evidence" value="ECO:0007669"/>
    <property type="project" value="InterPro"/>
</dbReference>
<evidence type="ECO:0000259" key="3">
    <source>
        <dbReference type="Pfam" id="PF02839"/>
    </source>
</evidence>
<feature type="signal peptide" evidence="2">
    <location>
        <begin position="1"/>
        <end position="25"/>
    </location>
</feature>
<dbReference type="EMBL" id="NOJZ02000022">
    <property type="protein sequence ID" value="RDY22978.1"/>
    <property type="molecule type" value="Genomic_DNA"/>
</dbReference>
<dbReference type="OrthoDB" id="9812811at2"/>
<evidence type="ECO:0000256" key="2">
    <source>
        <dbReference type="SAM" id="SignalP"/>
    </source>
</evidence>
<evidence type="ECO:0000313" key="4">
    <source>
        <dbReference type="EMBL" id="RDY22978.1"/>
    </source>
</evidence>
<evidence type="ECO:0000256" key="1">
    <source>
        <dbReference type="ARBA" id="ARBA00022801"/>
    </source>
</evidence>
<name>A0A371IR72_9FIRM</name>
<dbReference type="Pfam" id="PF02839">
    <property type="entry name" value="CBM_5_12"/>
    <property type="match status" value="2"/>
</dbReference>
<feature type="domain" description="Chitin-binding type-3" evidence="3">
    <location>
        <begin position="100"/>
        <end position="126"/>
    </location>
</feature>
<reference evidence="4 5" key="1">
    <citation type="journal article" date="2017" name="Genome Announc.">
        <title>Draft Genome Sequence of Romboutsia maritimum sp. nov. Strain CCRI-22766(T), Isolated from Coastal Estuarine Mud.</title>
        <authorList>
            <person name="Maheux A.F."/>
            <person name="Boudreau D.K."/>
            <person name="Berube E."/>
            <person name="Boissinot M."/>
            <person name="Raymond F."/>
            <person name="Brodeur S."/>
            <person name="Corbeil J."/>
            <person name="Brightwell G."/>
            <person name="Broda D."/>
            <person name="Omar R.F."/>
            <person name="Bergeron M.G."/>
        </authorList>
    </citation>
    <scope>NUCLEOTIDE SEQUENCE [LARGE SCALE GENOMIC DNA]</scope>
    <source>
        <strain evidence="4 5">CCRI-22766</strain>
    </source>
</reference>
<accession>A0A371IR72</accession>
<dbReference type="GO" id="GO:0005576">
    <property type="term" value="C:extracellular region"/>
    <property type="evidence" value="ECO:0007669"/>
    <property type="project" value="InterPro"/>
</dbReference>
<dbReference type="GO" id="GO:0004553">
    <property type="term" value="F:hydrolase activity, hydrolyzing O-glycosyl compounds"/>
    <property type="evidence" value="ECO:0007669"/>
    <property type="project" value="InterPro"/>
</dbReference>
<dbReference type="Gene3D" id="2.10.10.20">
    <property type="entry name" value="Carbohydrate-binding module superfamily 5/12"/>
    <property type="match status" value="2"/>
</dbReference>
<dbReference type="InterPro" id="IPR003610">
    <property type="entry name" value="CBM5/12"/>
</dbReference>
<organism evidence="4 5">
    <name type="scientific">Romboutsia maritimum</name>
    <dbReference type="NCBI Taxonomy" id="2020948"/>
    <lineage>
        <taxon>Bacteria</taxon>
        <taxon>Bacillati</taxon>
        <taxon>Bacillota</taxon>
        <taxon>Clostridia</taxon>
        <taxon>Peptostreptococcales</taxon>
        <taxon>Peptostreptococcaceae</taxon>
        <taxon>Romboutsia</taxon>
    </lineage>
</organism>
<dbReference type="Proteomes" id="UP000243494">
    <property type="component" value="Unassembled WGS sequence"/>
</dbReference>
<sequence length="140" mass="15995">MKSRRIYALAAATILTIAGTNSVSAATKVETKANNNYTVNKVVNLTETKLSKVTKWKSNTKYFVGDKIVYNGNIYICKVDHSRLSPTIKYVWNKVEIPKWEKSTKYSVGDIVMYENKVYECKVDHSKLSPTTTYVWENLN</sequence>
<gene>
    <name evidence="4" type="ORF">CHF27_010760</name>
</gene>
<feature type="domain" description="Chitin-binding type-3" evidence="3">
    <location>
        <begin position="56"/>
        <end position="81"/>
    </location>
</feature>
<comment type="caution">
    <text evidence="4">The sequence shown here is derived from an EMBL/GenBank/DDBJ whole genome shotgun (WGS) entry which is preliminary data.</text>
</comment>
<proteinExistence type="predicted"/>
<dbReference type="AlphaFoldDB" id="A0A371IR72"/>
<keyword evidence="2" id="KW-0732">Signal</keyword>
<dbReference type="GO" id="GO:0005975">
    <property type="term" value="P:carbohydrate metabolic process"/>
    <property type="evidence" value="ECO:0007669"/>
    <property type="project" value="InterPro"/>
</dbReference>
<evidence type="ECO:0000313" key="5">
    <source>
        <dbReference type="Proteomes" id="UP000243494"/>
    </source>
</evidence>
<dbReference type="InterPro" id="IPR036573">
    <property type="entry name" value="CBM_sf_5/12"/>
</dbReference>
<keyword evidence="1" id="KW-0378">Hydrolase</keyword>
<dbReference type="RefSeq" id="WP_095405794.1">
    <property type="nucleotide sequence ID" value="NZ_NOJZ02000022.1"/>
</dbReference>
<dbReference type="SUPFAM" id="SSF51055">
    <property type="entry name" value="Carbohydrate binding domain"/>
    <property type="match status" value="2"/>
</dbReference>
<protein>
    <recommendedName>
        <fullName evidence="3">Chitin-binding type-3 domain-containing protein</fullName>
    </recommendedName>
</protein>
<feature type="chain" id="PRO_5016968168" description="Chitin-binding type-3 domain-containing protein" evidence="2">
    <location>
        <begin position="26"/>
        <end position="140"/>
    </location>
</feature>
<keyword evidence="5" id="KW-1185">Reference proteome</keyword>